<feature type="compositionally biased region" description="Polar residues" evidence="1">
    <location>
        <begin position="128"/>
        <end position="148"/>
    </location>
</feature>
<dbReference type="Bgee" id="ENSGACG00000015849">
    <property type="expression patterns" value="Expressed in liver and 13 other cell types or tissues"/>
</dbReference>
<evidence type="ECO:0000256" key="1">
    <source>
        <dbReference type="SAM" id="MobiDB-lite"/>
    </source>
</evidence>
<dbReference type="eggNOG" id="ENOG502SZ0G">
    <property type="taxonomic scope" value="Eukaryota"/>
</dbReference>
<dbReference type="AlphaFoldDB" id="G3PTI2"/>
<feature type="compositionally biased region" description="Basic and acidic residues" evidence="1">
    <location>
        <begin position="1"/>
        <end position="11"/>
    </location>
</feature>
<reference evidence="2" key="2">
    <citation type="submission" date="2024-04" db="UniProtKB">
        <authorList>
            <consortium name="Ensembl"/>
        </authorList>
    </citation>
    <scope>IDENTIFICATION</scope>
</reference>
<feature type="compositionally biased region" description="Basic residues" evidence="1">
    <location>
        <begin position="63"/>
        <end position="73"/>
    </location>
</feature>
<name>G3PTI2_GASAC</name>
<feature type="region of interest" description="Disordered" evidence="1">
    <location>
        <begin position="1"/>
        <end position="155"/>
    </location>
</feature>
<feature type="compositionally biased region" description="Polar residues" evidence="1">
    <location>
        <begin position="47"/>
        <end position="57"/>
    </location>
</feature>
<proteinExistence type="predicted"/>
<reference evidence="2" key="1">
    <citation type="submission" date="2006-01" db="EMBL/GenBank/DDBJ databases">
        <authorList>
            <person name="Lindblad-Toh K."/>
            <person name="Mauceli E."/>
            <person name="Grabherr M."/>
            <person name="Chang J.L."/>
            <person name="Lander E.S."/>
        </authorList>
    </citation>
    <scope>NUCLEOTIDE SEQUENCE [LARGE SCALE GENOMIC DNA]</scope>
</reference>
<dbReference type="Ensembl" id="ENSGACT00000020958.1">
    <property type="protein sequence ID" value="ENSGACP00000020918.1"/>
    <property type="gene ID" value="ENSGACG00000015849.1"/>
</dbReference>
<dbReference type="STRING" id="69293.ENSGACP00000020918"/>
<organism evidence="2">
    <name type="scientific">Gasterosteus aculeatus</name>
    <name type="common">Three-spined stickleback</name>
    <dbReference type="NCBI Taxonomy" id="69293"/>
    <lineage>
        <taxon>Eukaryota</taxon>
        <taxon>Metazoa</taxon>
        <taxon>Chordata</taxon>
        <taxon>Craniata</taxon>
        <taxon>Vertebrata</taxon>
        <taxon>Euteleostomi</taxon>
        <taxon>Actinopterygii</taxon>
        <taxon>Neopterygii</taxon>
        <taxon>Teleostei</taxon>
        <taxon>Neoteleostei</taxon>
        <taxon>Acanthomorphata</taxon>
        <taxon>Eupercaria</taxon>
        <taxon>Perciformes</taxon>
        <taxon>Cottioidei</taxon>
        <taxon>Gasterosteales</taxon>
        <taxon>Gasterosteidae</taxon>
        <taxon>Gasterosteus</taxon>
    </lineage>
</organism>
<accession>G3PTI2</accession>
<dbReference type="InParanoid" id="G3PTI2"/>
<evidence type="ECO:0000313" key="2">
    <source>
        <dbReference type="Ensembl" id="ENSGACP00000020918.1"/>
    </source>
</evidence>
<feature type="compositionally biased region" description="Basic and acidic residues" evidence="1">
    <location>
        <begin position="35"/>
        <end position="46"/>
    </location>
</feature>
<protein>
    <submittedName>
        <fullName evidence="2">Uncharacterized protein</fullName>
    </submittedName>
</protein>
<sequence length="290" mass="30264">SKPPERCHADPPSETVPPSKTPSPAGPTQSTQRPLAREDCEARSQEENQPAAPNTESPDSRKAPRAVRGRLIRPKPSLARSGRPPLPGQVPETKAAARDFDGPVFHSVSELRPGVPGPAEGAVVQCGDRSSSQNDSGSTPSSLTQVTQHDPPADFAGSSLGCLTRAPDGCTQDASTSITGETQTPNLSVFPDLLLKEVPRDEDEPFFILSLTEIPVTVPEPLPYRPAAEQERPVAALPPQGVVPCAEKDFLLPQPSAIGVPGEWSAASAAACLEGSGETGLVRQDAGACA</sequence>